<name>A0A9Q3BX73_9BASI</name>
<dbReference type="EMBL" id="AVOT02003087">
    <property type="protein sequence ID" value="MBW0472431.1"/>
    <property type="molecule type" value="Genomic_DNA"/>
</dbReference>
<organism evidence="2 3">
    <name type="scientific">Austropuccinia psidii MF-1</name>
    <dbReference type="NCBI Taxonomy" id="1389203"/>
    <lineage>
        <taxon>Eukaryota</taxon>
        <taxon>Fungi</taxon>
        <taxon>Dikarya</taxon>
        <taxon>Basidiomycota</taxon>
        <taxon>Pucciniomycotina</taxon>
        <taxon>Pucciniomycetes</taxon>
        <taxon>Pucciniales</taxon>
        <taxon>Sphaerophragmiaceae</taxon>
        <taxon>Austropuccinia</taxon>
    </lineage>
</organism>
<evidence type="ECO:0000313" key="2">
    <source>
        <dbReference type="EMBL" id="MBW0472431.1"/>
    </source>
</evidence>
<protein>
    <submittedName>
        <fullName evidence="2">Uncharacterized protein</fullName>
    </submittedName>
</protein>
<comment type="caution">
    <text evidence="2">The sequence shown here is derived from an EMBL/GenBank/DDBJ whole genome shotgun (WGS) entry which is preliminary data.</text>
</comment>
<dbReference type="AlphaFoldDB" id="A0A9Q3BX73"/>
<reference evidence="2" key="1">
    <citation type="submission" date="2021-03" db="EMBL/GenBank/DDBJ databases">
        <title>Draft genome sequence of rust myrtle Austropuccinia psidii MF-1, a brazilian biotype.</title>
        <authorList>
            <person name="Quecine M.C."/>
            <person name="Pachon D.M.R."/>
            <person name="Bonatelli M.L."/>
            <person name="Correr F.H."/>
            <person name="Franceschini L.M."/>
            <person name="Leite T.F."/>
            <person name="Margarido G.R.A."/>
            <person name="Almeida C.A."/>
            <person name="Ferrarezi J.A."/>
            <person name="Labate C.A."/>
        </authorList>
    </citation>
    <scope>NUCLEOTIDE SEQUENCE</scope>
    <source>
        <strain evidence="2">MF-1</strain>
    </source>
</reference>
<accession>A0A9Q3BX73</accession>
<keyword evidence="3" id="KW-1185">Reference proteome</keyword>
<sequence length="142" mass="17147">MQNLQEAYFKLRKASEETNKRQKKVLEEKYHYKRDRVCLDQEMNKLLNVCRNMRPQSQENYPENTPYHQEDIKPDSLWEKKPRSPSQYQDRYDMNYSKKEALKQLPDSSSCPKSTCVVEYDNMELIDYIYGLCIDVETIPKY</sequence>
<evidence type="ECO:0000313" key="3">
    <source>
        <dbReference type="Proteomes" id="UP000765509"/>
    </source>
</evidence>
<gene>
    <name evidence="2" type="ORF">O181_012146</name>
</gene>
<feature type="compositionally biased region" description="Basic and acidic residues" evidence="1">
    <location>
        <begin position="68"/>
        <end position="82"/>
    </location>
</feature>
<proteinExistence type="predicted"/>
<feature type="region of interest" description="Disordered" evidence="1">
    <location>
        <begin position="56"/>
        <end position="92"/>
    </location>
</feature>
<evidence type="ECO:0000256" key="1">
    <source>
        <dbReference type="SAM" id="MobiDB-lite"/>
    </source>
</evidence>
<feature type="compositionally biased region" description="Polar residues" evidence="1">
    <location>
        <begin position="56"/>
        <end position="67"/>
    </location>
</feature>
<dbReference type="Proteomes" id="UP000765509">
    <property type="component" value="Unassembled WGS sequence"/>
</dbReference>